<gene>
    <name evidence="4" type="ORF">RB602_11210</name>
</gene>
<dbReference type="KEGG" id="acoa:RB602_11210"/>
<evidence type="ECO:0000313" key="5">
    <source>
        <dbReference type="Proteomes" id="UP001302429"/>
    </source>
</evidence>
<dbReference type="InterPro" id="IPR008930">
    <property type="entry name" value="Terpenoid_cyclase/PrenylTrfase"/>
</dbReference>
<dbReference type="GO" id="GO:0003824">
    <property type="term" value="F:catalytic activity"/>
    <property type="evidence" value="ECO:0007669"/>
    <property type="project" value="InterPro"/>
</dbReference>
<reference evidence="4 5" key="1">
    <citation type="submission" date="2023-10" db="EMBL/GenBank/DDBJ databases">
        <title>Complete genome sequence of a Sphingomonadaceae bacterium.</title>
        <authorList>
            <person name="Yan C."/>
        </authorList>
    </citation>
    <scope>NUCLEOTIDE SEQUENCE [LARGE SCALE GENOMIC DNA]</scope>
    <source>
        <strain evidence="4 5">SCSIO 66989</strain>
    </source>
</reference>
<feature type="domain" description="Prenyltransferase alpha-alpha toroid" evidence="3">
    <location>
        <begin position="127"/>
        <end position="256"/>
    </location>
</feature>
<evidence type="ECO:0000259" key="3">
    <source>
        <dbReference type="Pfam" id="PF00432"/>
    </source>
</evidence>
<protein>
    <submittedName>
        <fullName evidence="4">Prenyltransferase/squalene oxidase repeat-containing protein</fullName>
    </submittedName>
</protein>
<evidence type="ECO:0000256" key="2">
    <source>
        <dbReference type="SAM" id="MobiDB-lite"/>
    </source>
</evidence>
<feature type="compositionally biased region" description="Basic and acidic residues" evidence="2">
    <location>
        <begin position="1"/>
        <end position="15"/>
    </location>
</feature>
<dbReference type="AlphaFoldDB" id="A0AA97F560"/>
<dbReference type="Gene3D" id="1.50.10.10">
    <property type="match status" value="1"/>
</dbReference>
<dbReference type="RefSeq" id="WP_317080660.1">
    <property type="nucleotide sequence ID" value="NZ_CP136594.1"/>
</dbReference>
<keyword evidence="1" id="KW-0677">Repeat</keyword>
<dbReference type="Proteomes" id="UP001302429">
    <property type="component" value="Chromosome"/>
</dbReference>
<dbReference type="SUPFAM" id="SSF48239">
    <property type="entry name" value="Terpenoid cyclases/Protein prenyltransferases"/>
    <property type="match status" value="1"/>
</dbReference>
<dbReference type="InterPro" id="IPR001330">
    <property type="entry name" value="Prenyltrans"/>
</dbReference>
<dbReference type="CDD" id="cd00688">
    <property type="entry name" value="ISOPREN_C2_like"/>
    <property type="match status" value="1"/>
</dbReference>
<accession>A0AA97F560</accession>
<evidence type="ECO:0000313" key="4">
    <source>
        <dbReference type="EMBL" id="WOE74411.1"/>
    </source>
</evidence>
<evidence type="ECO:0000256" key="1">
    <source>
        <dbReference type="ARBA" id="ARBA00022737"/>
    </source>
</evidence>
<dbReference type="InterPro" id="IPR012341">
    <property type="entry name" value="6hp_glycosidase-like_sf"/>
</dbReference>
<name>A0AA97F560_9SPHN</name>
<organism evidence="4 5">
    <name type="scientific">Alterisphingorhabdus coralli</name>
    <dbReference type="NCBI Taxonomy" id="3071408"/>
    <lineage>
        <taxon>Bacteria</taxon>
        <taxon>Pseudomonadati</taxon>
        <taxon>Pseudomonadota</taxon>
        <taxon>Alphaproteobacteria</taxon>
        <taxon>Sphingomonadales</taxon>
        <taxon>Sphingomonadaceae</taxon>
        <taxon>Alterisphingorhabdus (ex Yan et al. 2024)</taxon>
    </lineage>
</organism>
<dbReference type="GO" id="GO:0005975">
    <property type="term" value="P:carbohydrate metabolic process"/>
    <property type="evidence" value="ECO:0007669"/>
    <property type="project" value="InterPro"/>
</dbReference>
<feature type="region of interest" description="Disordered" evidence="2">
    <location>
        <begin position="1"/>
        <end position="22"/>
    </location>
</feature>
<proteinExistence type="predicted"/>
<dbReference type="Pfam" id="PF00432">
    <property type="entry name" value="Prenyltrans"/>
    <property type="match status" value="1"/>
</dbReference>
<dbReference type="EMBL" id="CP136594">
    <property type="protein sequence ID" value="WOE74411.1"/>
    <property type="molecule type" value="Genomic_DNA"/>
</dbReference>
<sequence length="424" mass="46979">MKMQHDFNRAGDRAKPMSTMGSLARDTKRAIGNMLHARLMQPGHRQFYLAQVADHGRNAAMGYSDEDHLRAAADWLRAAQDSQSDGGFSGRYKLDKGWTSSYPETTGYLIPTCLALAERLSEPEWGERAARAMEFLLGLQLENGAFPGGEVAENTVEPSPFNTAQILNGLNIWAAEKKDADARSAAERAAAWLVSVQDDDGAFRQHFYLNQPSAYAAHLSCWLAEYGVLFDDKAARKAAEKHLDWVLALQDKDTGFFARSGFYGADHDNGTAVTHTIAYTIWGVLLNGLLLGREDAVDAAELAAAKIMERMEILKFLPGRLNSRWRIDERAQCLTGNAQMALIWLRLYDERGDLRFVNAACRAIDLVKQAQPMDNPNPGLRGGVAGSFPVWGGYIFHAVPNWAAKFFIDALMHKERVLTALENG</sequence>
<keyword evidence="5" id="KW-1185">Reference proteome</keyword>
<dbReference type="Gene3D" id="1.50.10.20">
    <property type="match status" value="1"/>
</dbReference>